<dbReference type="Proteomes" id="UP000321479">
    <property type="component" value="Chromosome"/>
</dbReference>
<dbReference type="RefSeq" id="WP_147032617.1">
    <property type="nucleotide sequence ID" value="NZ_CP042436.1"/>
</dbReference>
<gene>
    <name evidence="2" type="ORF">FRZ54_16160</name>
</gene>
<dbReference type="EMBL" id="CP042436">
    <property type="protein sequence ID" value="QEC64044.1"/>
    <property type="molecule type" value="Genomic_DNA"/>
</dbReference>
<dbReference type="InterPro" id="IPR007085">
    <property type="entry name" value="DNA/pantothenate-metab_flavo_C"/>
</dbReference>
<reference evidence="2 3" key="1">
    <citation type="journal article" date="2017" name="Curr. Microbiol.">
        <title>Mucilaginibacter ginsenosidivorans sp. nov., Isolated from Soil of Ginseng Field.</title>
        <authorList>
            <person name="Kim M.M."/>
            <person name="Siddiqi M.Z."/>
            <person name="Im W.T."/>
        </authorList>
    </citation>
    <scope>NUCLEOTIDE SEQUENCE [LARGE SCALE GENOMIC DNA]</scope>
    <source>
        <strain evidence="2 3">Gsoil 3017</strain>
    </source>
</reference>
<dbReference type="Gene3D" id="3.40.50.10300">
    <property type="entry name" value="CoaB-like"/>
    <property type="match status" value="1"/>
</dbReference>
<dbReference type="InterPro" id="IPR035929">
    <property type="entry name" value="CoaB-like_sf"/>
</dbReference>
<dbReference type="KEGG" id="mgin:FRZ54_16160"/>
<sequence length="231" mass="25591">MSTNSQKPIVLITAGPTREPIDPVRYITNHSSGKMGYAIAGTFLDRGFRVILVSGPVSIGLAHPDLAIVNVNTADEMFAACRQYFPVLQIAVFAAAVADYKPAQVMTEKMKKLAPEFNLQMIKNVDIARAFGEVKRDDQVSIGFALETNDEEQNALKKLFSKNLDLVVLNSTRDNNAAFGFDTNKITIINRDFVFKRFPLKDKHAVARDIADIAVDIRNNVLNPQPIINLN</sequence>
<protein>
    <submittedName>
        <fullName evidence="2">Phosphopantothenoylcysteine decarboxylase</fullName>
    </submittedName>
</protein>
<dbReference type="GO" id="GO:0003824">
    <property type="term" value="F:catalytic activity"/>
    <property type="evidence" value="ECO:0007669"/>
    <property type="project" value="UniProtKB-ARBA"/>
</dbReference>
<dbReference type="GO" id="GO:0015937">
    <property type="term" value="P:coenzyme A biosynthetic process"/>
    <property type="evidence" value="ECO:0007669"/>
    <property type="project" value="UniProtKB-ARBA"/>
</dbReference>
<proteinExistence type="predicted"/>
<feature type="domain" description="DNA/pantothenate metabolism flavoprotein C-terminal" evidence="1">
    <location>
        <begin position="10"/>
        <end position="213"/>
    </location>
</feature>
<dbReference type="Pfam" id="PF04127">
    <property type="entry name" value="DFP"/>
    <property type="match status" value="1"/>
</dbReference>
<evidence type="ECO:0000259" key="1">
    <source>
        <dbReference type="Pfam" id="PF04127"/>
    </source>
</evidence>
<keyword evidence="3" id="KW-1185">Reference proteome</keyword>
<organism evidence="2 3">
    <name type="scientific">Mucilaginibacter ginsenosidivorans</name>
    <dbReference type="NCBI Taxonomy" id="398053"/>
    <lineage>
        <taxon>Bacteria</taxon>
        <taxon>Pseudomonadati</taxon>
        <taxon>Bacteroidota</taxon>
        <taxon>Sphingobacteriia</taxon>
        <taxon>Sphingobacteriales</taxon>
        <taxon>Sphingobacteriaceae</taxon>
        <taxon>Mucilaginibacter</taxon>
    </lineage>
</organism>
<evidence type="ECO:0000313" key="2">
    <source>
        <dbReference type="EMBL" id="QEC64044.1"/>
    </source>
</evidence>
<dbReference type="AlphaFoldDB" id="A0A5B8UY88"/>
<name>A0A5B8UY88_9SPHI</name>
<dbReference type="OrthoDB" id="9802554at2"/>
<evidence type="ECO:0000313" key="3">
    <source>
        <dbReference type="Proteomes" id="UP000321479"/>
    </source>
</evidence>
<accession>A0A5B8UY88</accession>
<dbReference type="SUPFAM" id="SSF102645">
    <property type="entry name" value="CoaB-like"/>
    <property type="match status" value="1"/>
</dbReference>